<dbReference type="SUPFAM" id="SSF54001">
    <property type="entry name" value="Cysteine proteinases"/>
    <property type="match status" value="1"/>
</dbReference>
<dbReference type="GO" id="GO:0016579">
    <property type="term" value="P:protein deubiquitination"/>
    <property type="evidence" value="ECO:0007669"/>
    <property type="project" value="InterPro"/>
</dbReference>
<name>A0A6P8J5D7_ACTTE</name>
<feature type="compositionally biased region" description="Basic and acidic residues" evidence="2">
    <location>
        <begin position="592"/>
        <end position="604"/>
    </location>
</feature>
<gene>
    <name evidence="5" type="primary">LOC116307134</name>
</gene>
<evidence type="ECO:0000313" key="5">
    <source>
        <dbReference type="RefSeq" id="XP_031573148.1"/>
    </source>
</evidence>
<dbReference type="KEGG" id="aten:116307134"/>
<feature type="compositionally biased region" description="Polar residues" evidence="2">
    <location>
        <begin position="637"/>
        <end position="650"/>
    </location>
</feature>
<feature type="coiled-coil region" evidence="1">
    <location>
        <begin position="63"/>
        <end position="142"/>
    </location>
</feature>
<dbReference type="RefSeq" id="XP_031573148.1">
    <property type="nucleotide sequence ID" value="XM_031717288.1"/>
</dbReference>
<dbReference type="InParanoid" id="A0A6P8J5D7"/>
<organism evidence="4 5">
    <name type="scientific">Actinia tenebrosa</name>
    <name type="common">Australian red waratah sea anemone</name>
    <dbReference type="NCBI Taxonomy" id="6105"/>
    <lineage>
        <taxon>Eukaryota</taxon>
        <taxon>Metazoa</taxon>
        <taxon>Cnidaria</taxon>
        <taxon>Anthozoa</taxon>
        <taxon>Hexacorallia</taxon>
        <taxon>Actiniaria</taxon>
        <taxon>Actiniidae</taxon>
        <taxon>Actinia</taxon>
    </lineage>
</organism>
<dbReference type="InterPro" id="IPR001394">
    <property type="entry name" value="Peptidase_C19_UCH"/>
</dbReference>
<feature type="compositionally biased region" description="Basic residues" evidence="2">
    <location>
        <begin position="547"/>
        <end position="561"/>
    </location>
</feature>
<evidence type="ECO:0000313" key="4">
    <source>
        <dbReference type="Proteomes" id="UP000515163"/>
    </source>
</evidence>
<feature type="compositionally biased region" description="Basic residues" evidence="2">
    <location>
        <begin position="472"/>
        <end position="482"/>
    </location>
</feature>
<dbReference type="PANTHER" id="PTHR24006">
    <property type="entry name" value="UBIQUITIN CARBOXYL-TERMINAL HYDROLASE"/>
    <property type="match status" value="1"/>
</dbReference>
<dbReference type="Gene3D" id="3.90.70.10">
    <property type="entry name" value="Cysteine proteinases"/>
    <property type="match status" value="1"/>
</dbReference>
<dbReference type="FunCoup" id="A0A6P8J5D7">
    <property type="interactions" value="3182"/>
</dbReference>
<feature type="compositionally biased region" description="Basic and acidic residues" evidence="2">
    <location>
        <begin position="497"/>
        <end position="514"/>
    </location>
</feature>
<dbReference type="GO" id="GO:0005634">
    <property type="term" value="C:nucleus"/>
    <property type="evidence" value="ECO:0007669"/>
    <property type="project" value="TreeGrafter"/>
</dbReference>
<feature type="region of interest" description="Disordered" evidence="2">
    <location>
        <begin position="636"/>
        <end position="672"/>
    </location>
</feature>
<feature type="region of interest" description="Disordered" evidence="2">
    <location>
        <begin position="547"/>
        <end position="606"/>
    </location>
</feature>
<feature type="domain" description="USP" evidence="3">
    <location>
        <begin position="89"/>
        <end position="724"/>
    </location>
</feature>
<feature type="region of interest" description="Disordered" evidence="2">
    <location>
        <begin position="472"/>
        <end position="533"/>
    </location>
</feature>
<dbReference type="PANTHER" id="PTHR24006:SF905">
    <property type="entry name" value="UBIQUITIN CARBOXYL-TERMINAL HYDROLASE 1"/>
    <property type="match status" value="1"/>
</dbReference>
<accession>A0A6P8J5D7</accession>
<keyword evidence="4" id="KW-1185">Reference proteome</keyword>
<dbReference type="Pfam" id="PF00443">
    <property type="entry name" value="UCH"/>
    <property type="match status" value="1"/>
</dbReference>
<keyword evidence="1" id="KW-0175">Coiled coil</keyword>
<evidence type="ECO:0000256" key="1">
    <source>
        <dbReference type="SAM" id="Coils"/>
    </source>
</evidence>
<dbReference type="InterPro" id="IPR050164">
    <property type="entry name" value="Peptidase_C19"/>
</dbReference>
<feature type="compositionally biased region" description="Basic and acidic residues" evidence="2">
    <location>
        <begin position="575"/>
        <end position="584"/>
    </location>
</feature>
<protein>
    <submittedName>
        <fullName evidence="5">Ubiquitin carboxyl-terminal hydrolase 1-like</fullName>
    </submittedName>
</protein>
<dbReference type="OrthoDB" id="10062454at2759"/>
<reference evidence="5" key="1">
    <citation type="submission" date="2025-08" db="UniProtKB">
        <authorList>
            <consortium name="RefSeq"/>
        </authorList>
    </citation>
    <scope>IDENTIFICATION</scope>
    <source>
        <tissue evidence="5">Tentacle</tissue>
    </source>
</reference>
<dbReference type="GO" id="GO:0004843">
    <property type="term" value="F:cysteine-type deubiquitinase activity"/>
    <property type="evidence" value="ECO:0007669"/>
    <property type="project" value="InterPro"/>
</dbReference>
<dbReference type="AlphaFoldDB" id="A0A6P8J5D7"/>
<evidence type="ECO:0000259" key="3">
    <source>
        <dbReference type="PROSITE" id="PS50235"/>
    </source>
</evidence>
<dbReference type="GeneID" id="116307134"/>
<sequence length="729" mass="82617">MKQNRLLLDAQKRELDKNQRMIEMREQRDNALRDRDQAQKGFNLALQDLDISKEEAKNLHITIAGSLEERRQLVAEINTKEEQIRQMSQAIEDLEGQIERQQETINDQTRPEEEREAAQREVETLEVRLAELQAQKENLEKEELYPAFESNLQHDAQEFLCSLIMALQESATSKAKNNTNHTNCSQSLYQPNSNHSKAIESKCNILNVSDINGSIPCCIEHMFQGKLVHQTKCLNCEESKLRYEDFQDVSVPVVEDQPYLDARKKLMLSPTPKKDKESVHTLQWAIGQFASSECLQGDNKYFCENCNTYCEAEIRTCFDRLPGVLTIHLKRFTSSVGLSSKITSNLQTPFVLSVEEWCSKKCQMDSNVYELFGIVVHSGMTSGSGHYETYVRLSKDQDRNYEQKHTVRSGDVHDLKEMKHDFNGSVEASCFEENSDEKCSESHASCNGIKNAPKIDVNGNCIVEENEIKPKLRGKSKRKRTRKADDENMKIENGAEVSEKSPEGSKEAKIKKVGDNTSVEAVESPSEKQTQARTSCISVITRYFQRSRKVSSGNRPKKSSKNRASNENNSNSGKNIEDESKDNGSEVEENEEKLQEIASNEKPKGCGSIESYFKKTSYKSHGKNTAKSPAIRKLHFQGNSDENPICNGNSDSHKETGTTESQNSSSDEEFQRTGSSCYDESLKTGWVHFDDCTVASLSEQDILSILSSSDSSFTSPYLLFYRKIELKNE</sequence>
<dbReference type="GO" id="GO:0005829">
    <property type="term" value="C:cytosol"/>
    <property type="evidence" value="ECO:0007669"/>
    <property type="project" value="TreeGrafter"/>
</dbReference>
<dbReference type="Proteomes" id="UP000515163">
    <property type="component" value="Unplaced"/>
</dbReference>
<dbReference type="PROSITE" id="PS00973">
    <property type="entry name" value="USP_2"/>
    <property type="match status" value="1"/>
</dbReference>
<dbReference type="InterPro" id="IPR038765">
    <property type="entry name" value="Papain-like_cys_pep_sf"/>
</dbReference>
<dbReference type="InterPro" id="IPR018200">
    <property type="entry name" value="USP_CS"/>
</dbReference>
<dbReference type="InterPro" id="IPR028889">
    <property type="entry name" value="USP"/>
</dbReference>
<dbReference type="PROSITE" id="PS50235">
    <property type="entry name" value="USP_3"/>
    <property type="match status" value="1"/>
</dbReference>
<evidence type="ECO:0000256" key="2">
    <source>
        <dbReference type="SAM" id="MobiDB-lite"/>
    </source>
</evidence>
<proteinExistence type="predicted"/>
<feature type="compositionally biased region" description="Polar residues" evidence="2">
    <location>
        <begin position="562"/>
        <end position="574"/>
    </location>
</feature>